<proteinExistence type="predicted"/>
<protein>
    <submittedName>
        <fullName evidence="1">Uncharacterized protein</fullName>
    </submittedName>
</protein>
<dbReference type="Proteomes" id="UP001055811">
    <property type="component" value="Linkage Group LG07"/>
</dbReference>
<accession>A0ACB9AGS3</accession>
<name>A0ACB9AGS3_CICIN</name>
<dbReference type="EMBL" id="CM042015">
    <property type="protein sequence ID" value="KAI3709234.1"/>
    <property type="molecule type" value="Genomic_DNA"/>
</dbReference>
<organism evidence="1 2">
    <name type="scientific">Cichorium intybus</name>
    <name type="common">Chicory</name>
    <dbReference type="NCBI Taxonomy" id="13427"/>
    <lineage>
        <taxon>Eukaryota</taxon>
        <taxon>Viridiplantae</taxon>
        <taxon>Streptophyta</taxon>
        <taxon>Embryophyta</taxon>
        <taxon>Tracheophyta</taxon>
        <taxon>Spermatophyta</taxon>
        <taxon>Magnoliopsida</taxon>
        <taxon>eudicotyledons</taxon>
        <taxon>Gunneridae</taxon>
        <taxon>Pentapetalae</taxon>
        <taxon>asterids</taxon>
        <taxon>campanulids</taxon>
        <taxon>Asterales</taxon>
        <taxon>Asteraceae</taxon>
        <taxon>Cichorioideae</taxon>
        <taxon>Cichorieae</taxon>
        <taxon>Cichoriinae</taxon>
        <taxon>Cichorium</taxon>
    </lineage>
</organism>
<gene>
    <name evidence="1" type="ORF">L2E82_38993</name>
</gene>
<reference evidence="2" key="1">
    <citation type="journal article" date="2022" name="Mol. Ecol. Resour.">
        <title>The genomes of chicory, endive, great burdock and yacon provide insights into Asteraceae palaeo-polyploidization history and plant inulin production.</title>
        <authorList>
            <person name="Fan W."/>
            <person name="Wang S."/>
            <person name="Wang H."/>
            <person name="Wang A."/>
            <person name="Jiang F."/>
            <person name="Liu H."/>
            <person name="Zhao H."/>
            <person name="Xu D."/>
            <person name="Zhang Y."/>
        </authorList>
    </citation>
    <scope>NUCLEOTIDE SEQUENCE [LARGE SCALE GENOMIC DNA]</scope>
    <source>
        <strain evidence="2">cv. Punajuju</strain>
    </source>
</reference>
<keyword evidence="2" id="KW-1185">Reference proteome</keyword>
<reference evidence="1 2" key="2">
    <citation type="journal article" date="2022" name="Mol. Ecol. Resour.">
        <title>The genomes of chicory, endive, great burdock and yacon provide insights into Asteraceae paleo-polyploidization history and plant inulin production.</title>
        <authorList>
            <person name="Fan W."/>
            <person name="Wang S."/>
            <person name="Wang H."/>
            <person name="Wang A."/>
            <person name="Jiang F."/>
            <person name="Liu H."/>
            <person name="Zhao H."/>
            <person name="Xu D."/>
            <person name="Zhang Y."/>
        </authorList>
    </citation>
    <scope>NUCLEOTIDE SEQUENCE [LARGE SCALE GENOMIC DNA]</scope>
    <source>
        <strain evidence="2">cv. Punajuju</strain>
        <tissue evidence="1">Leaves</tissue>
    </source>
</reference>
<sequence>MKGITEYGNFGAISLKSQKKRVAEEETCARKMGLGIRLLPASKEDAEAAKCVKISSKFKKNRDEKWALMK</sequence>
<evidence type="ECO:0000313" key="1">
    <source>
        <dbReference type="EMBL" id="KAI3709234.1"/>
    </source>
</evidence>
<comment type="caution">
    <text evidence="1">The sequence shown here is derived from an EMBL/GenBank/DDBJ whole genome shotgun (WGS) entry which is preliminary data.</text>
</comment>
<evidence type="ECO:0000313" key="2">
    <source>
        <dbReference type="Proteomes" id="UP001055811"/>
    </source>
</evidence>